<dbReference type="Pfam" id="PF00144">
    <property type="entry name" value="Beta-lactamase"/>
    <property type="match status" value="1"/>
</dbReference>
<evidence type="ECO:0000259" key="2">
    <source>
        <dbReference type="Pfam" id="PF00144"/>
    </source>
</evidence>
<feature type="domain" description="Beta-lactamase-related" evidence="2">
    <location>
        <begin position="49"/>
        <end position="375"/>
    </location>
</feature>
<dbReference type="PANTHER" id="PTHR46825:SF7">
    <property type="entry name" value="D-ALANYL-D-ALANINE CARBOXYPEPTIDASE"/>
    <property type="match status" value="1"/>
</dbReference>
<evidence type="ECO:0000313" key="3">
    <source>
        <dbReference type="EMBL" id="KUN69504.1"/>
    </source>
</evidence>
<proteinExistence type="predicted"/>
<dbReference type="RefSeq" id="WP_062235325.1">
    <property type="nucleotide sequence ID" value="NZ_JBPJFL010000002.1"/>
</dbReference>
<dbReference type="InterPro" id="IPR001466">
    <property type="entry name" value="Beta-lactam-related"/>
</dbReference>
<organism evidence="3 4">
    <name type="scientific">Streptomyces griseorubiginosus</name>
    <dbReference type="NCBI Taxonomy" id="67304"/>
    <lineage>
        <taxon>Bacteria</taxon>
        <taxon>Bacillati</taxon>
        <taxon>Actinomycetota</taxon>
        <taxon>Actinomycetes</taxon>
        <taxon>Kitasatosporales</taxon>
        <taxon>Streptomycetaceae</taxon>
        <taxon>Streptomyces</taxon>
    </lineage>
</organism>
<accession>A0A101S8J1</accession>
<protein>
    <submittedName>
        <fullName evidence="3">Peptidase</fullName>
    </submittedName>
</protein>
<sequence length="391" mass="41490">MTVRTTVVVGATAVALATGLAAPAMAAGTDTAPATAAGTTRTDTHEATRQAVRAAVQDGVPGVTLTARNGRSSWSTTAGVGNLRTHAPRSADDRYRVGSITKTFVSTVVLQLEAEGRLSLDDTVDKWLPGVVHGNGHDGSRVTLRQLLNHTSGIFDYTSDETFGRTYFLKDGFFEHRYDTLAPGQLVAIAMAHEPDFAPGTSWNYSNTNYVLAGMVIQKVTGRPYGEEIRHRIIHPLHLTATSVPGTRVTVPGPSSRAYSKLAETATGPTYDVTRLNPSLASSAGEMISDSADLDRFYSALLKGRLLPPKQLKEMKATVPVEGIPNAGYGLALIDRKLSCGVHVWGHDGGIHGSSSVAVTTADGRHSLAFNFNGDWSGDTDAVIEAEFCGK</sequence>
<dbReference type="Gene3D" id="3.40.710.10">
    <property type="entry name" value="DD-peptidase/beta-lactamase superfamily"/>
    <property type="match status" value="1"/>
</dbReference>
<evidence type="ECO:0000256" key="1">
    <source>
        <dbReference type="SAM" id="SignalP"/>
    </source>
</evidence>
<dbReference type="Proteomes" id="UP000054375">
    <property type="component" value="Unassembled WGS sequence"/>
</dbReference>
<feature type="chain" id="PRO_5007105875" evidence="1">
    <location>
        <begin position="27"/>
        <end position="391"/>
    </location>
</feature>
<comment type="caution">
    <text evidence="3">The sequence shown here is derived from an EMBL/GenBank/DDBJ whole genome shotgun (WGS) entry which is preliminary data.</text>
</comment>
<dbReference type="AlphaFoldDB" id="A0A101S8J1"/>
<dbReference type="SUPFAM" id="SSF56601">
    <property type="entry name" value="beta-lactamase/transpeptidase-like"/>
    <property type="match status" value="1"/>
</dbReference>
<name>A0A101S8J1_9ACTN</name>
<dbReference type="InterPro" id="IPR012338">
    <property type="entry name" value="Beta-lactam/transpept-like"/>
</dbReference>
<dbReference type="EMBL" id="LMWV01000005">
    <property type="protein sequence ID" value="KUN69504.1"/>
    <property type="molecule type" value="Genomic_DNA"/>
</dbReference>
<keyword evidence="4" id="KW-1185">Reference proteome</keyword>
<feature type="signal peptide" evidence="1">
    <location>
        <begin position="1"/>
        <end position="26"/>
    </location>
</feature>
<evidence type="ECO:0000313" key="4">
    <source>
        <dbReference type="Proteomes" id="UP000054375"/>
    </source>
</evidence>
<keyword evidence="1" id="KW-0732">Signal</keyword>
<dbReference type="InterPro" id="IPR050491">
    <property type="entry name" value="AmpC-like"/>
</dbReference>
<dbReference type="PANTHER" id="PTHR46825">
    <property type="entry name" value="D-ALANYL-D-ALANINE-CARBOXYPEPTIDASE/ENDOPEPTIDASE AMPH"/>
    <property type="match status" value="1"/>
</dbReference>
<reference evidence="3 4" key="1">
    <citation type="submission" date="2015-10" db="EMBL/GenBank/DDBJ databases">
        <title>Draft genome sequence of Streptomyces griseorubiginosus DSM 40469, type strain for the species Streptomyces griseorubiginosus.</title>
        <authorList>
            <person name="Ruckert C."/>
            <person name="Winkler A."/>
            <person name="Kalinowski J."/>
            <person name="Kampfer P."/>
            <person name="Glaeser S."/>
        </authorList>
    </citation>
    <scope>NUCLEOTIDE SEQUENCE [LARGE SCALE GENOMIC DNA]</scope>
    <source>
        <strain evidence="3 4">DSM 40469</strain>
    </source>
</reference>
<gene>
    <name evidence="3" type="ORF">AQJ54_07605</name>
</gene>